<evidence type="ECO:0000256" key="4">
    <source>
        <dbReference type="ARBA" id="ARBA00022448"/>
    </source>
</evidence>
<dbReference type="InterPro" id="IPR018490">
    <property type="entry name" value="cNMP-bd_dom_sf"/>
</dbReference>
<evidence type="ECO:0000256" key="8">
    <source>
        <dbReference type="ARBA" id="ARBA00022692"/>
    </source>
</evidence>
<dbReference type="SMART" id="SM00054">
    <property type="entry name" value="EFh"/>
    <property type="match status" value="1"/>
</dbReference>
<dbReference type="SUPFAM" id="SSF51206">
    <property type="entry name" value="cAMP-binding domain-like"/>
    <property type="match status" value="4"/>
</dbReference>
<comment type="catalytic activity">
    <reaction evidence="19">
        <text>L-seryl-[protein] + ATP = O-phospho-L-seryl-[protein] + ADP + H(+)</text>
        <dbReference type="Rhea" id="RHEA:17989"/>
        <dbReference type="Rhea" id="RHEA-COMP:9863"/>
        <dbReference type="Rhea" id="RHEA-COMP:11604"/>
        <dbReference type="ChEBI" id="CHEBI:15378"/>
        <dbReference type="ChEBI" id="CHEBI:29999"/>
        <dbReference type="ChEBI" id="CHEBI:30616"/>
        <dbReference type="ChEBI" id="CHEBI:83421"/>
        <dbReference type="ChEBI" id="CHEBI:456216"/>
        <dbReference type="EC" id="2.7.11.12"/>
    </reaction>
</comment>
<evidence type="ECO:0000256" key="2">
    <source>
        <dbReference type="ARBA" id="ARBA00006352"/>
    </source>
</evidence>
<dbReference type="InterPro" id="IPR002048">
    <property type="entry name" value="EF_hand_dom"/>
</dbReference>
<keyword evidence="12" id="KW-0067">ATP-binding</keyword>
<keyword evidence="13" id="KW-1133">Transmembrane helix</keyword>
<dbReference type="PROSITE" id="PS50011">
    <property type="entry name" value="PROTEIN_KINASE_DOM"/>
    <property type="match status" value="1"/>
</dbReference>
<evidence type="ECO:0000256" key="18">
    <source>
        <dbReference type="ARBA" id="ARBA00047298"/>
    </source>
</evidence>
<dbReference type="InterPro" id="IPR014710">
    <property type="entry name" value="RmlC-like_jellyroll"/>
</dbReference>
<sequence length="2720" mass="304254">MASLARRPQSAHPGKAWSSMANMLPARIRIVSGAQSWCQGSGLCGRGSQGPWGPLSALVMCTSGALLRRGVQVRAKRIFAFTGLKGGLRPQSPASADLGFLMGLQGTEQDQVLVEPYHADEGALLLAAEQRRTALAAWGFGGDEGLPEVVDLAGAWRRDRRAEDWELYCWSPELLRELRHSMDFPVELHGKKWAASCAARWRQDFSHALRRDIVALAAEKPVICSDMTEAMKAIDCAGTEDFGAFVKAEFGWAGQSNRTCRPSDTEAQRGHFVRWLSARLREGTVLVESERQRILDFSVQFDVTADQTSIFSKNIFHTNERGHFRATDLTPDAWETAWAAALPMASGKDAVELADWTAESVAQCVGTALQGAGYVGPCGVDGFLYRDRGRIHLQPVSDVNPRHTMTRLAVQVAKRCPQGWQPRQLRMLPRHTAEELRSSFGCPLPAEHAERYGLEPGLCAIALTPLGHPNSRRGITALLTGESLSTSSSTSTSFTSSTWQSSSSALRSFARGVLLEGSLGAKLRPPSRELYRRLRSAPDLSCAEKEMDVDWPRRDKEIDICRGLKSGYDRLPKMSQILASTKAQIQCLHKFANHELQAIEMFAWALLRFPDAPKGLRLGLLRTLEEEQSHCRLYLQRAHALGATHGLPLGEAPLSGYLWQCLDAVRLAEEPLMSFLCGVGLTFEAANLDHSLHYRNVFRQAGDQETAEVLQRVHDEEVQHVRLANVWLRRLANRSESDLELYQRYAVPPTFGLHKARGKGFAGAASRRCAGLSEAFVHEPIIMGCGASAESTQKKKQPTTPEDRIKDKKAAKDENKAYQMQLQFLEHVPLMKRLPKDQHPLVASVCEMHDYKKGDTIFKQGDTGQEFFVIRTGEASVFVADEKGVQKKVAGLKAGDYFGEKALLREEPRTATIKADTALSTLKITRKVHEPVSLHEKLQFANRRAVGGGGGVPQKAKPPTAKTNDDVALITEALRNNENLATMTTLDEVRLRAFVDVMWKEEVKEGQRIIVEGDLQADYFYVVESGRFEIFVQEEGEEGGNSAELAMSHAESKVLNVVSQGGSFGELALLYFVPRAATVQAITDGVVWVIDRRNFKDILMKVSDNKLKEYVRYLNDVSILDTLLETEKKALAKALVEMHFTQGEMVVQQDEPGNTFYIMYEGNVDIIKDNNVVANLEAMALRMGNLESVPWTDAEVGKNQGPRFVTLTFLFTCLTPVYQNFCEKSASFRIFLQRFVGMPDKRKVTSPKPQIFIQLLRVIAALAQCWIFARKTYTKGNWNSGYIADWELAISCFFVFTHLMERLSEGFQFRFWNPKALVDIFVIIPVFLPFSLDLHRVPVERQWLCLSYFRIITALGGFRNLQQLLRSRAREDTVLGRCILTVLRLTAMIVCMAGTMFALEVVGEIPGLEDSFITVQMGDLSIVQMIYWITTTVSTVGYGDFSPTTLPARITIIFFIFGGVIFFGSETAEIVDLFNDTEEGRGCYVNRWNWLFGFFSGRRVMRSHILITGNGCNMSSPLMETLLLETLMDDWNSDGPDLVFLSDKEYDFDLKAFVETELGPGQSSRVFFLRGSVLNARDLERAQVQTSRLCFVIPDYTAEDEVEEDSANLMMSLSMLRHSPKLRLRLMLLQPEGARRANRMGIPRERCFSAEEVKCALFAESTRIRGLITLLSGLLQAHTNFADQHLKYLNAAFPEHWRISYAESLRWNLGGFILKDCFSGRSFPAVLEEIYRESNGTVMLLAAVIGGRLVLNCSDVVSKNQVVVAMATSLKAMYRFGADSGTFEKDWASVFLRERSRRLEREAQQTLQVLKEQDSLDLLQLGRRRKHLTDGGAVHARSIFEVTGAEAFKLLDKNNDGRLDKEEFEEALQEQLASNSDSPDIEELRERPDLTLLLVRVWEVKWRTPAAYGSLHFVSHFAALDLCDVVLVLPSSIEVRLRDSAQGVWSEVICFLKYFMKGHQLHVGGGVGLSHPPIVVLSTSEAPRDLIEQWESKTCCFVKGDVLNTRNLTGAGIRNAASIISIGRKVLPKDSSMPDAALGDSDCVELCGAVDQALDANSRNRGQLQLFEFSFTQSVFLMSRIERNSLKQHSKTRVFISEGCDSSSEVQEQEVQSHDTYVDKEMLILNESFAAGQAFTLDFFGGLFGRIHRFPAAIEFLHAIVSPEEGQHKSRLWQTKCPLTWVDRSFGELVQALVTGNGGEAFGHFKGCSIPVALYRESRGRHLPDSCAGFNFTGPPMNTKLEEEDFITILGEMACENSGAAIKEAFGETRENTVAWPSIMWSFAKEDNFLESTRENFARTSLTPSAMNPWVLWLAFYMLKRGDASVSRGTAQFFGEKALLENEKRGATVLVKSKTAKCLVLDRESFDFLLGPLSDIIQGQRENKRAVPGADGGDICRGKIKRHDLQRVGLLGCGGFGTVELWEHKGTGETYALKGLSKGYIVKTGMQDSVMNEKNILMMTNSSFITKLWETYNGTQTLYFLLEPCLGGELYATYNRKGFHGSEKHCRYYAGGVVFAFEHLHARRIIYRDLKPENLLLTEIGHIKLTDMGLAKFVIGKTFTSCGTPDYFAPELIASTGHTNAVDWWTLGILIFELMNGHPPFESAYPMQIYAKVTKGISKVPFPSQCAGPCKSLIEGLLQQEPSQRLPMRPGGIKNLMNHKWFSDLDWESMRSLELPTPYKPVVKNKRDLANFSARKEDAPRQLEYIDPGTAWDKHFATSS</sequence>
<evidence type="ECO:0000256" key="9">
    <source>
        <dbReference type="ARBA" id="ARBA00022741"/>
    </source>
</evidence>
<keyword evidence="7" id="KW-0808">Transferase</keyword>
<dbReference type="CDD" id="cd00038">
    <property type="entry name" value="CAP_ED"/>
    <property type="match status" value="3"/>
</dbReference>
<dbReference type="EC" id="2.7.11.12" evidence="3"/>
<dbReference type="CDD" id="cd00657">
    <property type="entry name" value="Ferritin_like"/>
    <property type="match status" value="1"/>
</dbReference>
<evidence type="ECO:0000256" key="15">
    <source>
        <dbReference type="ARBA" id="ARBA00023065"/>
    </source>
</evidence>
<keyword evidence="5" id="KW-0723">Serine/threonine-protein kinase</keyword>
<dbReference type="Pfam" id="PF04305">
    <property type="entry name" value="DUF455"/>
    <property type="match status" value="1"/>
</dbReference>
<dbReference type="InterPro" id="IPR005821">
    <property type="entry name" value="Ion_trans_dom"/>
</dbReference>
<evidence type="ECO:0000256" key="19">
    <source>
        <dbReference type="ARBA" id="ARBA00047462"/>
    </source>
</evidence>
<evidence type="ECO:0000259" key="21">
    <source>
        <dbReference type="PROSITE" id="PS50011"/>
    </source>
</evidence>
<proteinExistence type="inferred from homology"/>
<dbReference type="SUPFAM" id="SSF47240">
    <property type="entry name" value="Ferritin-like"/>
    <property type="match status" value="1"/>
</dbReference>
<dbReference type="InterPro" id="IPR009078">
    <property type="entry name" value="Ferritin-like_SF"/>
</dbReference>
<dbReference type="PANTHER" id="PTHR24353:SF147">
    <property type="entry name" value="CGMP-DEPENDENT SERINE_THREONIN PROTEIN KINASE-RELATED"/>
    <property type="match status" value="1"/>
</dbReference>
<keyword evidence="6" id="KW-0140">cGMP</keyword>
<keyword evidence="4" id="KW-0813">Transport</keyword>
<keyword evidence="9" id="KW-0547">Nucleotide-binding</keyword>
<dbReference type="InterPro" id="IPR003148">
    <property type="entry name" value="RCK_N"/>
</dbReference>
<keyword evidence="8" id="KW-0812">Transmembrane</keyword>
<feature type="domain" description="AGC-kinase C-terminal" evidence="24">
    <location>
        <begin position="2663"/>
        <end position="2720"/>
    </location>
</feature>
<dbReference type="Gene3D" id="3.40.50.720">
    <property type="entry name" value="NAD(P)-binding Rossmann-like Domain"/>
    <property type="match status" value="1"/>
</dbReference>
<dbReference type="InterPro" id="IPR003929">
    <property type="entry name" value="K_chnl_BK_asu"/>
</dbReference>
<reference evidence="25 26" key="1">
    <citation type="submission" date="2024-02" db="EMBL/GenBank/DDBJ databases">
        <authorList>
            <person name="Chen Y."/>
            <person name="Shah S."/>
            <person name="Dougan E. K."/>
            <person name="Thang M."/>
            <person name="Chan C."/>
        </authorList>
    </citation>
    <scope>NUCLEOTIDE SEQUENCE [LARGE SCALE GENOMIC DNA]</scope>
</reference>
<dbReference type="InterPro" id="IPR000595">
    <property type="entry name" value="cNMP-bd_dom"/>
</dbReference>
<evidence type="ECO:0000256" key="13">
    <source>
        <dbReference type="ARBA" id="ARBA00022989"/>
    </source>
</evidence>
<dbReference type="PRINTS" id="PR00103">
    <property type="entry name" value="CAMPKINASE"/>
</dbReference>
<feature type="domain" description="Cyclic nucleotide-binding" evidence="22">
    <location>
        <begin position="2316"/>
        <end position="2378"/>
    </location>
</feature>
<dbReference type="PROSITE" id="PS50222">
    <property type="entry name" value="EF_HAND_2"/>
    <property type="match status" value="1"/>
</dbReference>
<evidence type="ECO:0000256" key="10">
    <source>
        <dbReference type="ARBA" id="ARBA00022777"/>
    </source>
</evidence>
<organism evidence="25 26">
    <name type="scientific">Durusdinium trenchii</name>
    <dbReference type="NCBI Taxonomy" id="1381693"/>
    <lineage>
        <taxon>Eukaryota</taxon>
        <taxon>Sar</taxon>
        <taxon>Alveolata</taxon>
        <taxon>Dinophyceae</taxon>
        <taxon>Suessiales</taxon>
        <taxon>Symbiodiniaceae</taxon>
        <taxon>Durusdinium</taxon>
    </lineage>
</organism>
<name>A0ABP0SM05_9DINO</name>
<evidence type="ECO:0000256" key="5">
    <source>
        <dbReference type="ARBA" id="ARBA00022527"/>
    </source>
</evidence>
<dbReference type="SUPFAM" id="SSF81324">
    <property type="entry name" value="Voltage-gated potassium channels"/>
    <property type="match status" value="1"/>
</dbReference>
<comment type="similarity">
    <text evidence="17">Belongs to the protein kinase superfamily. Ser/Thr protein kinase family. CDPK subfamily.</text>
</comment>
<dbReference type="Pfam" id="PF13405">
    <property type="entry name" value="EF-hand_6"/>
    <property type="match status" value="1"/>
</dbReference>
<evidence type="ECO:0000256" key="12">
    <source>
        <dbReference type="ARBA" id="ARBA00022840"/>
    </source>
</evidence>
<evidence type="ECO:0000256" key="11">
    <source>
        <dbReference type="ARBA" id="ARBA00022837"/>
    </source>
</evidence>
<dbReference type="Gene3D" id="1.10.287.70">
    <property type="match status" value="1"/>
</dbReference>
<dbReference type="Proteomes" id="UP001642464">
    <property type="component" value="Unassembled WGS sequence"/>
</dbReference>
<dbReference type="Pfam" id="PF00027">
    <property type="entry name" value="cNMP_binding"/>
    <property type="match status" value="2"/>
</dbReference>
<dbReference type="SMART" id="SM00100">
    <property type="entry name" value="cNMP"/>
    <property type="match status" value="3"/>
</dbReference>
<comment type="catalytic activity">
    <reaction evidence="18">
        <text>L-threonyl-[protein] + ATP = O-phospho-L-threonyl-[protein] + ADP + H(+)</text>
        <dbReference type="Rhea" id="RHEA:46608"/>
        <dbReference type="Rhea" id="RHEA-COMP:11060"/>
        <dbReference type="Rhea" id="RHEA-COMP:11605"/>
        <dbReference type="ChEBI" id="CHEBI:15378"/>
        <dbReference type="ChEBI" id="CHEBI:30013"/>
        <dbReference type="ChEBI" id="CHEBI:30616"/>
        <dbReference type="ChEBI" id="CHEBI:61977"/>
        <dbReference type="ChEBI" id="CHEBI:456216"/>
        <dbReference type="EC" id="2.7.11.12"/>
    </reaction>
</comment>
<dbReference type="PROSITE" id="PS00108">
    <property type="entry name" value="PROTEIN_KINASE_ST"/>
    <property type="match status" value="1"/>
</dbReference>
<evidence type="ECO:0000256" key="7">
    <source>
        <dbReference type="ARBA" id="ARBA00022679"/>
    </source>
</evidence>
<feature type="domain" description="Cyclic nucleotide-binding" evidence="22">
    <location>
        <begin position="982"/>
        <end position="1116"/>
    </location>
</feature>
<dbReference type="Pfam" id="PF22614">
    <property type="entry name" value="Slo-like_RCK"/>
    <property type="match status" value="1"/>
</dbReference>
<keyword evidence="26" id="KW-1185">Reference proteome</keyword>
<evidence type="ECO:0000256" key="3">
    <source>
        <dbReference type="ARBA" id="ARBA00012428"/>
    </source>
</evidence>
<dbReference type="InterPro" id="IPR018247">
    <property type="entry name" value="EF_Hand_1_Ca_BS"/>
</dbReference>
<dbReference type="Gene3D" id="3.30.200.20">
    <property type="entry name" value="Phosphorylase Kinase, domain 1"/>
    <property type="match status" value="1"/>
</dbReference>
<evidence type="ECO:0000259" key="24">
    <source>
        <dbReference type="PROSITE" id="PS51285"/>
    </source>
</evidence>
<dbReference type="Pfam" id="PF00520">
    <property type="entry name" value="Ion_trans"/>
    <property type="match status" value="1"/>
</dbReference>
<dbReference type="InterPro" id="IPR000961">
    <property type="entry name" value="AGC-kinase_C"/>
</dbReference>
<dbReference type="SMART" id="SM00220">
    <property type="entry name" value="S_TKc"/>
    <property type="match status" value="1"/>
</dbReference>
<evidence type="ECO:0000256" key="17">
    <source>
        <dbReference type="ARBA" id="ARBA00024334"/>
    </source>
</evidence>
<evidence type="ECO:0000256" key="20">
    <source>
        <dbReference type="SAM" id="MobiDB-lite"/>
    </source>
</evidence>
<dbReference type="Gene3D" id="1.10.510.10">
    <property type="entry name" value="Transferase(Phosphotransferase) domain 1"/>
    <property type="match status" value="1"/>
</dbReference>
<keyword evidence="16" id="KW-0472">Membrane</keyword>
<keyword evidence="15" id="KW-0406">Ion transport</keyword>
<dbReference type="Pfam" id="PF00069">
    <property type="entry name" value="Pkinase"/>
    <property type="match status" value="1"/>
</dbReference>
<evidence type="ECO:0000256" key="6">
    <source>
        <dbReference type="ARBA" id="ARBA00022535"/>
    </source>
</evidence>
<dbReference type="PROSITE" id="PS50042">
    <property type="entry name" value="CNMP_BINDING_3"/>
    <property type="match status" value="4"/>
</dbReference>
<evidence type="ECO:0000313" key="26">
    <source>
        <dbReference type="Proteomes" id="UP001642464"/>
    </source>
</evidence>
<dbReference type="PANTHER" id="PTHR24353">
    <property type="entry name" value="CYCLIC NUCLEOTIDE-DEPENDENT PROTEIN KINASE"/>
    <property type="match status" value="1"/>
</dbReference>
<dbReference type="Gene3D" id="1.10.238.10">
    <property type="entry name" value="EF-hand"/>
    <property type="match status" value="1"/>
</dbReference>
<dbReference type="PROSITE" id="PS51285">
    <property type="entry name" value="AGC_KINASE_CTER"/>
    <property type="match status" value="1"/>
</dbReference>
<feature type="domain" description="EF-hand" evidence="23">
    <location>
        <begin position="1846"/>
        <end position="1874"/>
    </location>
</feature>
<dbReference type="InterPro" id="IPR000719">
    <property type="entry name" value="Prot_kinase_dom"/>
</dbReference>
<comment type="subcellular location">
    <subcellularLocation>
        <location evidence="1">Membrane</location>
        <topology evidence="1">Multi-pass membrane protein</topology>
    </subcellularLocation>
</comment>
<keyword evidence="14" id="KW-0142">cGMP-binding</keyword>
<dbReference type="InterPro" id="IPR011009">
    <property type="entry name" value="Kinase-like_dom_sf"/>
</dbReference>
<evidence type="ECO:0000256" key="16">
    <source>
        <dbReference type="ARBA" id="ARBA00023136"/>
    </source>
</evidence>
<keyword evidence="11" id="KW-0106">Calcium</keyword>
<evidence type="ECO:0000313" key="25">
    <source>
        <dbReference type="EMBL" id="CAK9113443.1"/>
    </source>
</evidence>
<evidence type="ECO:0000259" key="23">
    <source>
        <dbReference type="PROSITE" id="PS50222"/>
    </source>
</evidence>
<dbReference type="InterPro" id="IPR018488">
    <property type="entry name" value="cNMP-bd_CS"/>
</dbReference>
<dbReference type="PROSITE" id="PS00889">
    <property type="entry name" value="CNMP_BINDING_2"/>
    <property type="match status" value="2"/>
</dbReference>
<dbReference type="EMBL" id="CAXAMM010044140">
    <property type="protein sequence ID" value="CAK9113443.1"/>
    <property type="molecule type" value="Genomic_DNA"/>
</dbReference>
<feature type="region of interest" description="Disordered" evidence="20">
    <location>
        <begin position="788"/>
        <end position="812"/>
    </location>
</feature>
<protein>
    <recommendedName>
        <fullName evidence="3">cGMP-dependent protein kinase</fullName>
        <ecNumber evidence="3">2.7.11.12</ecNumber>
    </recommendedName>
</protein>
<dbReference type="Gene3D" id="2.60.120.10">
    <property type="entry name" value="Jelly Rolls"/>
    <property type="match status" value="4"/>
</dbReference>
<keyword evidence="10" id="KW-0418">Kinase</keyword>
<gene>
    <name evidence="25" type="ORF">SCF082_LOCUS52582</name>
</gene>
<comment type="caution">
    <text evidence="25">The sequence shown here is derived from an EMBL/GenBank/DDBJ whole genome shotgun (WGS) entry which is preliminary data.</text>
</comment>
<dbReference type="InterPro" id="IPR008271">
    <property type="entry name" value="Ser/Thr_kinase_AS"/>
</dbReference>
<feature type="compositionally biased region" description="Basic and acidic residues" evidence="20">
    <location>
        <begin position="801"/>
        <end position="812"/>
    </location>
</feature>
<dbReference type="InterPro" id="IPR007402">
    <property type="entry name" value="DUF455"/>
</dbReference>
<dbReference type="PROSITE" id="PS00018">
    <property type="entry name" value="EF_HAND_1"/>
    <property type="match status" value="1"/>
</dbReference>
<dbReference type="InterPro" id="IPR011992">
    <property type="entry name" value="EF-hand-dom_pair"/>
</dbReference>
<accession>A0ABP0SM05</accession>
<evidence type="ECO:0000259" key="22">
    <source>
        <dbReference type="PROSITE" id="PS50042"/>
    </source>
</evidence>
<comment type="similarity">
    <text evidence="2">Belongs to the protein kinase superfamily. AGC Ser/Thr protein kinase family. cGMP subfamily.</text>
</comment>
<evidence type="ECO:0000256" key="1">
    <source>
        <dbReference type="ARBA" id="ARBA00004141"/>
    </source>
</evidence>
<feature type="domain" description="Cyclic nucleotide-binding" evidence="22">
    <location>
        <begin position="1119"/>
        <end position="1176"/>
    </location>
</feature>
<dbReference type="SUPFAM" id="SSF56112">
    <property type="entry name" value="Protein kinase-like (PK-like)"/>
    <property type="match status" value="1"/>
</dbReference>
<feature type="domain" description="Cyclic nucleotide-binding" evidence="22">
    <location>
        <begin position="830"/>
        <end position="927"/>
    </location>
</feature>
<evidence type="ECO:0000256" key="14">
    <source>
        <dbReference type="ARBA" id="ARBA00022992"/>
    </source>
</evidence>
<feature type="domain" description="Protein kinase" evidence="21">
    <location>
        <begin position="2405"/>
        <end position="2662"/>
    </location>
</feature>
<dbReference type="SUPFAM" id="SSF47473">
    <property type="entry name" value="EF-hand"/>
    <property type="match status" value="1"/>
</dbReference>
<dbReference type="Pfam" id="PF03493">
    <property type="entry name" value="BK_channel_a"/>
    <property type="match status" value="1"/>
</dbReference>